<proteinExistence type="predicted"/>
<gene>
    <name evidence="1" type="ORF">ACAOBT_LOCUS27626</name>
</gene>
<organism evidence="1 2">
    <name type="scientific">Acanthoscelides obtectus</name>
    <name type="common">Bean weevil</name>
    <name type="synonym">Bruchus obtectus</name>
    <dbReference type="NCBI Taxonomy" id="200917"/>
    <lineage>
        <taxon>Eukaryota</taxon>
        <taxon>Metazoa</taxon>
        <taxon>Ecdysozoa</taxon>
        <taxon>Arthropoda</taxon>
        <taxon>Hexapoda</taxon>
        <taxon>Insecta</taxon>
        <taxon>Pterygota</taxon>
        <taxon>Neoptera</taxon>
        <taxon>Endopterygota</taxon>
        <taxon>Coleoptera</taxon>
        <taxon>Polyphaga</taxon>
        <taxon>Cucujiformia</taxon>
        <taxon>Chrysomeloidea</taxon>
        <taxon>Chrysomelidae</taxon>
        <taxon>Bruchinae</taxon>
        <taxon>Bruchini</taxon>
        <taxon>Acanthoscelides</taxon>
    </lineage>
</organism>
<comment type="caution">
    <text evidence="1">The sequence shown here is derived from an EMBL/GenBank/DDBJ whole genome shotgun (WGS) entry which is preliminary data.</text>
</comment>
<accession>A0A9P0LV87</accession>
<dbReference type="EMBL" id="CAKOFQ010007558">
    <property type="protein sequence ID" value="CAH2003796.1"/>
    <property type="molecule type" value="Genomic_DNA"/>
</dbReference>
<evidence type="ECO:0000313" key="1">
    <source>
        <dbReference type="EMBL" id="CAH2003796.1"/>
    </source>
</evidence>
<protein>
    <submittedName>
        <fullName evidence="1">Uncharacterized protein</fullName>
    </submittedName>
</protein>
<evidence type="ECO:0000313" key="2">
    <source>
        <dbReference type="Proteomes" id="UP001152888"/>
    </source>
</evidence>
<reference evidence="1" key="1">
    <citation type="submission" date="2022-03" db="EMBL/GenBank/DDBJ databases">
        <authorList>
            <person name="Sayadi A."/>
        </authorList>
    </citation>
    <scope>NUCLEOTIDE SEQUENCE</scope>
</reference>
<dbReference type="Proteomes" id="UP001152888">
    <property type="component" value="Unassembled WGS sequence"/>
</dbReference>
<name>A0A9P0LV87_ACAOB</name>
<sequence length="45" mass="5719">MWEYMDNHQKLDLAKNSQHLIYHLQWIYLVREKMSFHISEMLQRL</sequence>
<keyword evidence="2" id="KW-1185">Reference proteome</keyword>
<dbReference type="AlphaFoldDB" id="A0A9P0LV87"/>